<sequence>MTLKQKEYKCMRSKLRIMFMPTYKHSHTPSHDLLYFWVMEDDDDPFSFFEELLEMEEGTEHLVDELRTKAGAFVEEALLLENLDLEELEDEHDAADASFLDSFHFSSMSAFAGRKKDGEEEI</sequence>
<evidence type="ECO:0000313" key="2">
    <source>
        <dbReference type="EMBL" id="KAH0913515.1"/>
    </source>
</evidence>
<gene>
    <name evidence="2" type="ORF">HID58_036836</name>
    <name evidence="1" type="ORF">HID58_083812</name>
</gene>
<dbReference type="EMBL" id="JAGKQM010000009">
    <property type="protein sequence ID" value="KAH0913515.1"/>
    <property type="molecule type" value="Genomic_DNA"/>
</dbReference>
<evidence type="ECO:0000313" key="3">
    <source>
        <dbReference type="Proteomes" id="UP000824890"/>
    </source>
</evidence>
<keyword evidence="3" id="KW-1185">Reference proteome</keyword>
<organism evidence="1 3">
    <name type="scientific">Brassica napus</name>
    <name type="common">Rape</name>
    <dbReference type="NCBI Taxonomy" id="3708"/>
    <lineage>
        <taxon>Eukaryota</taxon>
        <taxon>Viridiplantae</taxon>
        <taxon>Streptophyta</taxon>
        <taxon>Embryophyta</taxon>
        <taxon>Tracheophyta</taxon>
        <taxon>Spermatophyta</taxon>
        <taxon>Magnoliopsida</taxon>
        <taxon>eudicotyledons</taxon>
        <taxon>Gunneridae</taxon>
        <taxon>Pentapetalae</taxon>
        <taxon>rosids</taxon>
        <taxon>malvids</taxon>
        <taxon>Brassicales</taxon>
        <taxon>Brassicaceae</taxon>
        <taxon>Brassiceae</taxon>
        <taxon>Brassica</taxon>
    </lineage>
</organism>
<evidence type="ECO:0000313" key="1">
    <source>
        <dbReference type="EMBL" id="KAH0866601.1"/>
    </source>
</evidence>
<dbReference type="EMBL" id="JAGKQM010000018">
    <property type="protein sequence ID" value="KAH0866601.1"/>
    <property type="molecule type" value="Genomic_DNA"/>
</dbReference>
<protein>
    <submittedName>
        <fullName evidence="1">Uncharacterized protein</fullName>
    </submittedName>
</protein>
<reference evidence="1 3" key="1">
    <citation type="submission" date="2021-05" db="EMBL/GenBank/DDBJ databases">
        <title>Genome Assembly of Synthetic Allotetraploid Brassica napus Reveals Homoeologous Exchanges between Subgenomes.</title>
        <authorList>
            <person name="Davis J.T."/>
        </authorList>
    </citation>
    <scope>NUCLEOTIDE SEQUENCE [LARGE SCALE GENOMIC DNA]</scope>
    <source>
        <strain evidence="3">cv. Da-Ae</strain>
        <tissue evidence="1">Seedling</tissue>
    </source>
</reference>
<dbReference type="Proteomes" id="UP000824890">
    <property type="component" value="Unassembled WGS sequence"/>
</dbReference>
<proteinExistence type="predicted"/>
<accession>A0ABQ7YED3</accession>
<name>A0ABQ7YED3_BRANA</name>
<comment type="caution">
    <text evidence="1">The sequence shown here is derived from an EMBL/GenBank/DDBJ whole genome shotgun (WGS) entry which is preliminary data.</text>
</comment>